<name>A0AAV7N5L8_PLEWA</name>
<dbReference type="EMBL" id="JANPWB010000013">
    <property type="protein sequence ID" value="KAJ1110617.1"/>
    <property type="molecule type" value="Genomic_DNA"/>
</dbReference>
<evidence type="ECO:0000313" key="2">
    <source>
        <dbReference type="EMBL" id="KAJ1110617.1"/>
    </source>
</evidence>
<evidence type="ECO:0008006" key="4">
    <source>
        <dbReference type="Google" id="ProtNLM"/>
    </source>
</evidence>
<protein>
    <recommendedName>
        <fullName evidence="4">Secreted protein</fullName>
    </recommendedName>
</protein>
<evidence type="ECO:0000256" key="1">
    <source>
        <dbReference type="SAM" id="Phobius"/>
    </source>
</evidence>
<dbReference type="AlphaFoldDB" id="A0AAV7N5L8"/>
<comment type="caution">
    <text evidence="2">The sequence shown here is derived from an EMBL/GenBank/DDBJ whole genome shotgun (WGS) entry which is preliminary data.</text>
</comment>
<keyword evidence="1" id="KW-0812">Transmembrane</keyword>
<evidence type="ECO:0000313" key="3">
    <source>
        <dbReference type="Proteomes" id="UP001066276"/>
    </source>
</evidence>
<gene>
    <name evidence="2" type="ORF">NDU88_007967</name>
</gene>
<reference evidence="2" key="1">
    <citation type="journal article" date="2022" name="bioRxiv">
        <title>Sequencing and chromosome-scale assembly of the giantPleurodeles waltlgenome.</title>
        <authorList>
            <person name="Brown T."/>
            <person name="Elewa A."/>
            <person name="Iarovenko S."/>
            <person name="Subramanian E."/>
            <person name="Araus A.J."/>
            <person name="Petzold A."/>
            <person name="Susuki M."/>
            <person name="Suzuki K.-i.T."/>
            <person name="Hayashi T."/>
            <person name="Toyoda A."/>
            <person name="Oliveira C."/>
            <person name="Osipova E."/>
            <person name="Leigh N.D."/>
            <person name="Simon A."/>
            <person name="Yun M.H."/>
        </authorList>
    </citation>
    <scope>NUCLEOTIDE SEQUENCE</scope>
    <source>
        <strain evidence="2">20211129_DDA</strain>
        <tissue evidence="2">Liver</tissue>
    </source>
</reference>
<sequence length="89" mass="10183">MRAGAHDLDPRVLGFFGCCRFLDLHCFVAVWIFTASSSFVVKLCNFRSQGSGGFNYRTGQRPAKRSFRGPRTTRVDQAYYFVCETTWGR</sequence>
<keyword evidence="3" id="KW-1185">Reference proteome</keyword>
<dbReference type="Proteomes" id="UP001066276">
    <property type="component" value="Chromosome 9"/>
</dbReference>
<organism evidence="2 3">
    <name type="scientific">Pleurodeles waltl</name>
    <name type="common">Iberian ribbed newt</name>
    <dbReference type="NCBI Taxonomy" id="8319"/>
    <lineage>
        <taxon>Eukaryota</taxon>
        <taxon>Metazoa</taxon>
        <taxon>Chordata</taxon>
        <taxon>Craniata</taxon>
        <taxon>Vertebrata</taxon>
        <taxon>Euteleostomi</taxon>
        <taxon>Amphibia</taxon>
        <taxon>Batrachia</taxon>
        <taxon>Caudata</taxon>
        <taxon>Salamandroidea</taxon>
        <taxon>Salamandridae</taxon>
        <taxon>Pleurodelinae</taxon>
        <taxon>Pleurodeles</taxon>
    </lineage>
</organism>
<feature type="transmembrane region" description="Helical" evidence="1">
    <location>
        <begin position="12"/>
        <end position="33"/>
    </location>
</feature>
<keyword evidence="1" id="KW-1133">Transmembrane helix</keyword>
<accession>A0AAV7N5L8</accession>
<proteinExistence type="predicted"/>
<keyword evidence="1" id="KW-0472">Membrane</keyword>